<evidence type="ECO:0000259" key="1">
    <source>
        <dbReference type="PROSITE" id="PS50011"/>
    </source>
</evidence>
<dbReference type="Proteomes" id="UP000176593">
    <property type="component" value="Unassembled WGS sequence"/>
</dbReference>
<dbReference type="GO" id="GO:0005524">
    <property type="term" value="F:ATP binding"/>
    <property type="evidence" value="ECO:0007669"/>
    <property type="project" value="InterPro"/>
</dbReference>
<gene>
    <name evidence="2" type="ORF">A3I41_00410</name>
</gene>
<proteinExistence type="predicted"/>
<dbReference type="Gene3D" id="1.10.510.10">
    <property type="entry name" value="Transferase(Phosphotransferase) domain 1"/>
    <property type="match status" value="1"/>
</dbReference>
<evidence type="ECO:0000313" key="3">
    <source>
        <dbReference type="Proteomes" id="UP000176593"/>
    </source>
</evidence>
<protein>
    <recommendedName>
        <fullName evidence="1">Protein kinase domain-containing protein</fullName>
    </recommendedName>
</protein>
<dbReference type="GO" id="GO:0004672">
    <property type="term" value="F:protein kinase activity"/>
    <property type="evidence" value="ECO:0007669"/>
    <property type="project" value="InterPro"/>
</dbReference>
<dbReference type="AlphaFoldDB" id="A0A1F7VCD2"/>
<organism evidence="2 3">
    <name type="scientific">Candidatus Uhrbacteria bacterium RIFCSPLOWO2_02_FULL_48_18</name>
    <dbReference type="NCBI Taxonomy" id="1802408"/>
    <lineage>
        <taxon>Bacteria</taxon>
        <taxon>Candidatus Uhriibacteriota</taxon>
    </lineage>
</organism>
<dbReference type="EMBL" id="MGEQ01000001">
    <property type="protein sequence ID" value="OGL88176.1"/>
    <property type="molecule type" value="Genomic_DNA"/>
</dbReference>
<dbReference type="SUPFAM" id="SSF56112">
    <property type="entry name" value="Protein kinase-like (PK-like)"/>
    <property type="match status" value="1"/>
</dbReference>
<evidence type="ECO:0000313" key="2">
    <source>
        <dbReference type="EMBL" id="OGL88176.1"/>
    </source>
</evidence>
<accession>A0A1F7VCD2</accession>
<name>A0A1F7VCD2_9BACT</name>
<comment type="caution">
    <text evidence="2">The sequence shown here is derived from an EMBL/GenBank/DDBJ whole genome shotgun (WGS) entry which is preliminary data.</text>
</comment>
<feature type="domain" description="Protein kinase" evidence="1">
    <location>
        <begin position="274"/>
        <end position="539"/>
    </location>
</feature>
<dbReference type="InterPro" id="IPR000719">
    <property type="entry name" value="Prot_kinase_dom"/>
</dbReference>
<sequence length="539" mass="59988">MQTLPDIRTLPLPSKFTTALLKLAIRTLEMAESNETGNLLVAARLCTATVGSRTTFGQLSIPSISDWNNAIMIEGIAAPSVRIHELVDLLKMIDPTTPVCDACGEFAINQIGGKFMSLAPSEVCPFCLTGHVHIVPMILRTVNWVTGELVAPNIEYDSRSHVGVGIPLTDEAIMDWAKEIHPSLTKSLEKYGVSIHGFLAYAFLYAHAFSSIEEAPEFLAHAPFHSTVNATDLAVKAAWFMDDREITNLPHKKFLSDGRRRDEFQPVVIGGRLYLIDRHIGTGDKSDVFLARTDDETPERLVLKRLRETADGDLHDHEIDVLNRLAKSVVRGSVHFSQFVPQIAFSQNSKTEKPVIAFRERGTFHFTVADVMREYPEGADFKTAVWIWKRMLMILDWVHANRLVHGAILPDHILLDVPNHNARLLDWGYAELFGGSLKAFSESNRAFYPAEVLGGSPLDPRLDIAMMTRCVIALLGGDPVRKILPSSVPDAFRVWMLEEAGYDSLRTVCDNAYALHERVSATAKQVYGPPSFHALSMPR</sequence>
<dbReference type="InterPro" id="IPR011009">
    <property type="entry name" value="Kinase-like_dom_sf"/>
</dbReference>
<reference evidence="2 3" key="1">
    <citation type="journal article" date="2016" name="Nat. Commun.">
        <title>Thousands of microbial genomes shed light on interconnected biogeochemical processes in an aquifer system.</title>
        <authorList>
            <person name="Anantharaman K."/>
            <person name="Brown C.T."/>
            <person name="Hug L.A."/>
            <person name="Sharon I."/>
            <person name="Castelle C.J."/>
            <person name="Probst A.J."/>
            <person name="Thomas B.C."/>
            <person name="Singh A."/>
            <person name="Wilkins M.J."/>
            <person name="Karaoz U."/>
            <person name="Brodie E.L."/>
            <person name="Williams K.H."/>
            <person name="Hubbard S.S."/>
            <person name="Banfield J.F."/>
        </authorList>
    </citation>
    <scope>NUCLEOTIDE SEQUENCE [LARGE SCALE GENOMIC DNA]</scope>
</reference>
<dbReference type="PROSITE" id="PS50011">
    <property type="entry name" value="PROTEIN_KINASE_DOM"/>
    <property type="match status" value="1"/>
</dbReference>